<dbReference type="PROSITE" id="PS00177">
    <property type="entry name" value="TOPOISOMERASE_II"/>
    <property type="match status" value="1"/>
</dbReference>
<dbReference type="InterPro" id="IPR011557">
    <property type="entry name" value="GyrB"/>
</dbReference>
<comment type="cofactor">
    <cofactor evidence="2">
        <name>Mg(2+)</name>
        <dbReference type="ChEBI" id="CHEBI:18420"/>
    </cofactor>
</comment>
<dbReference type="GO" id="GO:0003918">
    <property type="term" value="F:DNA topoisomerase type II (double strand cut, ATP-hydrolyzing) activity"/>
    <property type="evidence" value="ECO:0007669"/>
    <property type="project" value="UniProtKB-EC"/>
</dbReference>
<dbReference type="GO" id="GO:0006265">
    <property type="term" value="P:DNA topological change"/>
    <property type="evidence" value="ECO:0007669"/>
    <property type="project" value="InterPro"/>
</dbReference>
<dbReference type="GO" id="GO:0046872">
    <property type="term" value="F:metal ion binding"/>
    <property type="evidence" value="ECO:0007669"/>
    <property type="project" value="UniProtKB-KW"/>
</dbReference>
<dbReference type="Pfam" id="PF00986">
    <property type="entry name" value="DNA_gyraseB_C"/>
    <property type="match status" value="1"/>
</dbReference>
<dbReference type="SUPFAM" id="SSF55874">
    <property type="entry name" value="ATPase domain of HSP90 chaperone/DNA topoisomerase II/histidine kinase"/>
    <property type="match status" value="1"/>
</dbReference>
<dbReference type="InterPro" id="IPR000565">
    <property type="entry name" value="Topo_IIA_B"/>
</dbReference>
<evidence type="ECO:0000256" key="9">
    <source>
        <dbReference type="ARBA" id="ARBA00022840"/>
    </source>
</evidence>
<evidence type="ECO:0000256" key="7">
    <source>
        <dbReference type="ARBA" id="ARBA00022741"/>
    </source>
</evidence>
<dbReference type="FunFam" id="3.40.50.670:FF:000001">
    <property type="entry name" value="DNA topoisomerase 2"/>
    <property type="match status" value="1"/>
</dbReference>
<keyword evidence="5" id="KW-0963">Cytoplasm</keyword>
<evidence type="ECO:0000256" key="5">
    <source>
        <dbReference type="ARBA" id="ARBA00022490"/>
    </source>
</evidence>
<evidence type="ECO:0000259" key="16">
    <source>
        <dbReference type="PROSITE" id="PS50880"/>
    </source>
</evidence>
<evidence type="ECO:0000256" key="8">
    <source>
        <dbReference type="ARBA" id="ARBA00022813"/>
    </source>
</evidence>
<keyword evidence="12" id="KW-0799">Topoisomerase</keyword>
<dbReference type="InterPro" id="IPR018522">
    <property type="entry name" value="TopoIIA_CS"/>
</dbReference>
<dbReference type="InterPro" id="IPR013759">
    <property type="entry name" value="Topo_IIA_B_C"/>
</dbReference>
<evidence type="ECO:0000256" key="13">
    <source>
        <dbReference type="ARBA" id="ARBA00023125"/>
    </source>
</evidence>
<keyword evidence="7" id="KW-0547">Nucleotide-binding</keyword>
<protein>
    <recommendedName>
        <fullName evidence="4">DNA topoisomerase (ATP-hydrolyzing)</fullName>
        <ecNumber evidence="4">5.6.2.2</ecNumber>
    </recommendedName>
</protein>
<dbReference type="Pfam" id="PF01751">
    <property type="entry name" value="Toprim"/>
    <property type="match status" value="1"/>
</dbReference>
<dbReference type="InterPro" id="IPR013506">
    <property type="entry name" value="Topo_IIA_bsu_dom2"/>
</dbReference>
<dbReference type="GO" id="GO:0016539">
    <property type="term" value="P:intein-mediated protein splicing"/>
    <property type="evidence" value="ECO:0007669"/>
    <property type="project" value="InterPro"/>
</dbReference>
<dbReference type="Pfam" id="PF21249">
    <property type="entry name" value="GyrB_hook"/>
    <property type="match status" value="1"/>
</dbReference>
<dbReference type="InterPro" id="IPR013760">
    <property type="entry name" value="Topo_IIA-like_dom_sf"/>
</dbReference>
<evidence type="ECO:0000256" key="1">
    <source>
        <dbReference type="ARBA" id="ARBA00000185"/>
    </source>
</evidence>
<accession>A0A6S6TS68</accession>
<dbReference type="Pfam" id="PF00204">
    <property type="entry name" value="DNA_gyraseB"/>
    <property type="match status" value="1"/>
</dbReference>
<name>A0A6S6TS68_9BACT</name>
<dbReference type="InterPro" id="IPR036890">
    <property type="entry name" value="HATPase_C_sf"/>
</dbReference>
<dbReference type="Pfam" id="PF14890">
    <property type="entry name" value="Intein_splicing"/>
    <property type="match status" value="1"/>
</dbReference>
<dbReference type="EMBL" id="CACVAZ010000149">
    <property type="protein sequence ID" value="CAA6822175.1"/>
    <property type="molecule type" value="Genomic_DNA"/>
</dbReference>
<evidence type="ECO:0000256" key="12">
    <source>
        <dbReference type="ARBA" id="ARBA00023029"/>
    </source>
</evidence>
<dbReference type="InterPro" id="IPR014721">
    <property type="entry name" value="Ribsml_uS5_D2-typ_fold_subgr"/>
</dbReference>
<dbReference type="EC" id="5.6.2.2" evidence="4"/>
<dbReference type="SMART" id="SM00305">
    <property type="entry name" value="HintC"/>
    <property type="match status" value="1"/>
</dbReference>
<dbReference type="CDD" id="cd16928">
    <property type="entry name" value="HATPase_GyrB-like"/>
    <property type="match status" value="1"/>
</dbReference>
<dbReference type="CDD" id="cd00822">
    <property type="entry name" value="TopoII_Trans_DNA_gyrase"/>
    <property type="match status" value="1"/>
</dbReference>
<dbReference type="PANTHER" id="PTHR45866">
    <property type="entry name" value="DNA GYRASE/TOPOISOMERASE SUBUNIT B"/>
    <property type="match status" value="1"/>
</dbReference>
<feature type="region of interest" description="Disordered" evidence="15">
    <location>
        <begin position="621"/>
        <end position="644"/>
    </location>
</feature>
<gene>
    <name evidence="17" type="ORF">HELGO_WM20516</name>
</gene>
<keyword evidence="10" id="KW-0460">Magnesium</keyword>
<evidence type="ECO:0000256" key="4">
    <source>
        <dbReference type="ARBA" id="ARBA00012895"/>
    </source>
</evidence>
<dbReference type="Gene3D" id="3.30.565.10">
    <property type="entry name" value="Histidine kinase-like ATPase, C-terminal domain"/>
    <property type="match status" value="1"/>
</dbReference>
<dbReference type="InterPro" id="IPR006141">
    <property type="entry name" value="Intein_N"/>
</dbReference>
<dbReference type="SUPFAM" id="SSF54211">
    <property type="entry name" value="Ribosomal protein S5 domain 2-like"/>
    <property type="match status" value="1"/>
</dbReference>
<dbReference type="InterPro" id="IPR002288">
    <property type="entry name" value="DNA_gyrase_B_C"/>
</dbReference>
<organism evidence="17">
    <name type="scientific">uncultured Sulfurovum sp</name>
    <dbReference type="NCBI Taxonomy" id="269237"/>
    <lineage>
        <taxon>Bacteria</taxon>
        <taxon>Pseudomonadati</taxon>
        <taxon>Campylobacterota</taxon>
        <taxon>Epsilonproteobacteria</taxon>
        <taxon>Campylobacterales</taxon>
        <taxon>Sulfurovaceae</taxon>
        <taxon>Sulfurovum</taxon>
        <taxon>environmental samples</taxon>
    </lineage>
</organism>
<dbReference type="PROSITE" id="PS50880">
    <property type="entry name" value="TOPRIM"/>
    <property type="match status" value="1"/>
</dbReference>
<dbReference type="CDD" id="cd00081">
    <property type="entry name" value="Hint"/>
    <property type="match status" value="2"/>
</dbReference>
<evidence type="ECO:0000256" key="14">
    <source>
        <dbReference type="ARBA" id="ARBA00023235"/>
    </source>
</evidence>
<dbReference type="InterPro" id="IPR030934">
    <property type="entry name" value="Intein_C"/>
</dbReference>
<evidence type="ECO:0000256" key="3">
    <source>
        <dbReference type="ARBA" id="ARBA00010708"/>
    </source>
</evidence>
<dbReference type="InterPro" id="IPR003594">
    <property type="entry name" value="HATPase_dom"/>
</dbReference>
<dbReference type="PRINTS" id="PR00379">
    <property type="entry name" value="INTEIN"/>
</dbReference>
<feature type="domain" description="Toprim" evidence="16">
    <location>
        <begin position="878"/>
        <end position="962"/>
    </location>
</feature>
<dbReference type="GO" id="GO:0003677">
    <property type="term" value="F:DNA binding"/>
    <property type="evidence" value="ECO:0007669"/>
    <property type="project" value="UniProtKB-KW"/>
</dbReference>
<dbReference type="PRINTS" id="PR00418">
    <property type="entry name" value="TPI2FAMILY"/>
</dbReference>
<comment type="similarity">
    <text evidence="3">Belongs to the type II topoisomerase GyrB family.</text>
</comment>
<dbReference type="PRINTS" id="PR01159">
    <property type="entry name" value="DNAGYRASEB"/>
</dbReference>
<evidence type="ECO:0000256" key="10">
    <source>
        <dbReference type="ARBA" id="ARBA00022842"/>
    </source>
</evidence>
<dbReference type="Gene3D" id="2.170.16.10">
    <property type="entry name" value="Hedgehog/Intein (Hint) domain"/>
    <property type="match status" value="2"/>
</dbReference>
<dbReference type="InterPro" id="IPR003586">
    <property type="entry name" value="Hint_dom_C"/>
</dbReference>
<dbReference type="NCBIfam" id="TIGR01059">
    <property type="entry name" value="gyrB"/>
    <property type="match status" value="1"/>
</dbReference>
<keyword evidence="13" id="KW-0238">DNA-binding</keyword>
<keyword evidence="8" id="KW-0068">Autocatalytic cleavage</keyword>
<dbReference type="SMART" id="SM00306">
    <property type="entry name" value="HintN"/>
    <property type="match status" value="1"/>
</dbReference>
<sequence>MAEYGASNIKVLKGLEAVRKRPGMYIGDTSTKGLHHLVYEVVDNSIDEAMAGFCDTIKVTLTKEGSAVIEDNGRGIPIGLHPTEGISAATVVLTVLHAGGKFDKDTYKVSGGLHGVGVSVVNALSKNLHLTVFKDKEIHTQSFKAGIPQAGLISGDSTRKHGTKIEFWPDDTIFTEGVIFQKAILMKRFKELAYLNPKISIEFKDERDNTKEVYHFEGGIKQFVEDMNTRDPLSNAQFFQGAADDIEIDIALMYCDADSEKSLSFVNNIKTADGGTHEAGFRAGLTRSMSSYISKNANAKEKGTKITGDDCKEGLICIVSVRVPEPQFEGQTKGKLGSSYVRPLVQKFFSENFNKYLEETPLEAKAIMGQILLAARGRDAAKRAKDLVKRKDNMSIGTLPGKLADCQSKDPALSEIYLVEGDSAGGCFTGDTKLSLADGRDLSFLELIEEHKLGKENFCYTIKDDGTVGIEKILHPRKTQSNATLVQVTLDNGEIIRCTPDHKFMIRNGEYIEAQNLEDGQSLMPLYKKRSKIENRITIEGYEMVQNPKDSKWIFTHILSNNWNLENNIYSNIEKAHKHHRDFNKLNNNPDNLILLSPHAHLKLHQKHISKTLHTPEAKEKARLAHQNPKYKQQASLKSKEHSKMLSHKAKKQWEDDAYKEYMKNKYLTFYYSNQKYREATVRRLNHEQKAYWNQEENLEKQSQKTSDYYKRHPEAKKELSSKIKKHWDNEALKKWRAEETRKQMSNAENVQKKLATERETRIQNSLQLLNITGIDNYEKIRQETKNKRVFKIETLLTKINKSKNYPSFLNPNELIESNLYTYNHKVFSVKNISIQEDVYDIEVPNTHNFALSTGVFVHNSAKQGRDRVSQAILPLKGKILNVEKARLEKILKSDEIKNMITALGCGIGEEFDEEKLRYHKVIIMTDADVDGSHIQTLLMTFFYRFLKPVIEKGYLYLAQPPLYRYKKGKNETYLKDDKSLNDFLIEHGIDVLESETMGKQDLTELFKLVAYYKMTLAEIEKRFALPEVVRHMIENPDIISTDNKILATSLEKYIANLGYNILSKSVDEQAIQYFVQTNDGLEELIIDNNLFTSPHYNEAIYMNQKIADRITDEYKDKDLLELLAMVNASAKKGAYIQRYKGLGEMNPEQLWETTMNPEDRRLLQVVIEDDEAASDTFVLFMGDEVEPRRNYIETHAKDVKHLDV</sequence>
<comment type="catalytic activity">
    <reaction evidence="1">
        <text>ATP-dependent breakage, passage and rejoining of double-stranded DNA.</text>
        <dbReference type="EC" id="5.6.2.2"/>
    </reaction>
</comment>
<dbReference type="FunFam" id="3.30.565.10:FF:000002">
    <property type="entry name" value="DNA gyrase subunit B"/>
    <property type="match status" value="1"/>
</dbReference>
<dbReference type="Gene3D" id="3.40.50.670">
    <property type="match status" value="2"/>
</dbReference>
<dbReference type="GO" id="GO:0005524">
    <property type="term" value="F:ATP binding"/>
    <property type="evidence" value="ECO:0007669"/>
    <property type="project" value="UniProtKB-KW"/>
</dbReference>
<evidence type="ECO:0000256" key="6">
    <source>
        <dbReference type="ARBA" id="ARBA00022723"/>
    </source>
</evidence>
<dbReference type="InterPro" id="IPR001241">
    <property type="entry name" value="Topo_IIA"/>
</dbReference>
<dbReference type="SMART" id="SM00433">
    <property type="entry name" value="TOP2c"/>
    <property type="match status" value="1"/>
</dbReference>
<proteinExistence type="inferred from homology"/>
<dbReference type="InterPro" id="IPR003587">
    <property type="entry name" value="Hint_dom_N"/>
</dbReference>
<dbReference type="PROSITE" id="PS50817">
    <property type="entry name" value="INTEIN_N_TER"/>
    <property type="match status" value="1"/>
</dbReference>
<dbReference type="PROSITE" id="PS50818">
    <property type="entry name" value="INTEIN_C_TER"/>
    <property type="match status" value="1"/>
</dbReference>
<keyword evidence="9" id="KW-0067">ATP-binding</keyword>
<dbReference type="SUPFAM" id="SSF56719">
    <property type="entry name" value="Type II DNA topoisomerase"/>
    <property type="match status" value="2"/>
</dbReference>
<keyword evidence="11" id="KW-0651">Protein splicing</keyword>
<evidence type="ECO:0000256" key="2">
    <source>
        <dbReference type="ARBA" id="ARBA00001946"/>
    </source>
</evidence>
<dbReference type="Pfam" id="PF02518">
    <property type="entry name" value="HATPase_c"/>
    <property type="match status" value="1"/>
</dbReference>
<dbReference type="InterPro" id="IPR049353">
    <property type="entry name" value="GyrB_hook"/>
</dbReference>
<dbReference type="InterPro" id="IPR036844">
    <property type="entry name" value="Hint_dom_sf"/>
</dbReference>
<dbReference type="SUPFAM" id="SSF51294">
    <property type="entry name" value="Hedgehog/intein (Hint) domain"/>
    <property type="match status" value="1"/>
</dbReference>
<dbReference type="InterPro" id="IPR006171">
    <property type="entry name" value="TOPRIM_dom"/>
</dbReference>
<dbReference type="InterPro" id="IPR006142">
    <property type="entry name" value="INTEIN"/>
</dbReference>
<dbReference type="SMART" id="SM00387">
    <property type="entry name" value="HATPase_c"/>
    <property type="match status" value="1"/>
</dbReference>
<dbReference type="PANTHER" id="PTHR45866:SF1">
    <property type="entry name" value="DNA GYRASE SUBUNIT B, MITOCHONDRIAL"/>
    <property type="match status" value="1"/>
</dbReference>
<dbReference type="GO" id="GO:0005694">
    <property type="term" value="C:chromosome"/>
    <property type="evidence" value="ECO:0007669"/>
    <property type="project" value="InterPro"/>
</dbReference>
<keyword evidence="14 17" id="KW-0413">Isomerase</keyword>
<dbReference type="NCBIfam" id="TIGR01443">
    <property type="entry name" value="intein_Cterm"/>
    <property type="match status" value="1"/>
</dbReference>
<evidence type="ECO:0000256" key="11">
    <source>
        <dbReference type="ARBA" id="ARBA00023000"/>
    </source>
</evidence>
<dbReference type="NCBIfam" id="TIGR01445">
    <property type="entry name" value="intein_Nterm"/>
    <property type="match status" value="1"/>
</dbReference>
<dbReference type="InterPro" id="IPR020568">
    <property type="entry name" value="Ribosomal_Su5_D2-typ_SF"/>
</dbReference>
<dbReference type="Gene3D" id="3.30.230.10">
    <property type="match status" value="1"/>
</dbReference>
<evidence type="ECO:0000256" key="15">
    <source>
        <dbReference type="SAM" id="MobiDB-lite"/>
    </source>
</evidence>
<evidence type="ECO:0000313" key="17">
    <source>
        <dbReference type="EMBL" id="CAA6822175.1"/>
    </source>
</evidence>
<dbReference type="AlphaFoldDB" id="A0A6S6TS68"/>
<reference evidence="17" key="1">
    <citation type="submission" date="2020-01" db="EMBL/GenBank/DDBJ databases">
        <authorList>
            <person name="Meier V. D."/>
            <person name="Meier V D."/>
        </authorList>
    </citation>
    <scope>NUCLEOTIDE SEQUENCE</scope>
    <source>
        <strain evidence="17">HLG_WM_MAG_02</strain>
    </source>
</reference>
<keyword evidence="6" id="KW-0479">Metal-binding</keyword>